<feature type="non-terminal residue" evidence="2">
    <location>
        <position position="58"/>
    </location>
</feature>
<feature type="transmembrane region" description="Helical" evidence="1">
    <location>
        <begin position="29"/>
        <end position="49"/>
    </location>
</feature>
<protein>
    <submittedName>
        <fullName evidence="2">Uncharacterized protein</fullName>
    </submittedName>
</protein>
<dbReference type="AlphaFoldDB" id="A0AAN8EVN9"/>
<comment type="caution">
    <text evidence="2">The sequence shown here is derived from an EMBL/GenBank/DDBJ whole genome shotgun (WGS) entry which is preliminary data.</text>
</comment>
<reference evidence="2 3" key="1">
    <citation type="submission" date="2019-10" db="EMBL/GenBank/DDBJ databases">
        <title>Assembly and Annotation for the nematode Trichostrongylus colubriformis.</title>
        <authorList>
            <person name="Martin J."/>
        </authorList>
    </citation>
    <scope>NUCLEOTIDE SEQUENCE [LARGE SCALE GENOMIC DNA]</scope>
    <source>
        <strain evidence="2">G859</strain>
        <tissue evidence="2">Whole worm</tissue>
    </source>
</reference>
<evidence type="ECO:0000256" key="1">
    <source>
        <dbReference type="SAM" id="Phobius"/>
    </source>
</evidence>
<dbReference type="Proteomes" id="UP001331761">
    <property type="component" value="Unassembled WGS sequence"/>
</dbReference>
<accession>A0AAN8EVN9</accession>
<evidence type="ECO:0000313" key="3">
    <source>
        <dbReference type="Proteomes" id="UP001331761"/>
    </source>
</evidence>
<keyword evidence="1" id="KW-0812">Transmembrane</keyword>
<gene>
    <name evidence="2" type="ORF">GCK32_021743</name>
</gene>
<keyword evidence="1" id="KW-0472">Membrane</keyword>
<dbReference type="EMBL" id="WIXE01024840">
    <property type="protein sequence ID" value="KAK5965225.1"/>
    <property type="molecule type" value="Genomic_DNA"/>
</dbReference>
<organism evidence="2 3">
    <name type="scientific">Trichostrongylus colubriformis</name>
    <name type="common">Black scour worm</name>
    <dbReference type="NCBI Taxonomy" id="6319"/>
    <lineage>
        <taxon>Eukaryota</taxon>
        <taxon>Metazoa</taxon>
        <taxon>Ecdysozoa</taxon>
        <taxon>Nematoda</taxon>
        <taxon>Chromadorea</taxon>
        <taxon>Rhabditida</taxon>
        <taxon>Rhabditina</taxon>
        <taxon>Rhabditomorpha</taxon>
        <taxon>Strongyloidea</taxon>
        <taxon>Trichostrongylidae</taxon>
        <taxon>Trichostrongylus</taxon>
    </lineage>
</organism>
<proteinExistence type="predicted"/>
<keyword evidence="3" id="KW-1185">Reference proteome</keyword>
<evidence type="ECO:0000313" key="2">
    <source>
        <dbReference type="EMBL" id="KAK5965225.1"/>
    </source>
</evidence>
<sequence>MYSPWTQKKEDTVMDDPDWYNRPLCFEDVLAGGSLTCVASLSILLYAVVMKVMRKQDK</sequence>
<name>A0AAN8EVN9_TRICO</name>
<keyword evidence="1" id="KW-1133">Transmembrane helix</keyword>